<evidence type="ECO:0000259" key="2">
    <source>
        <dbReference type="Pfam" id="PF01558"/>
    </source>
</evidence>
<reference evidence="3 4" key="1">
    <citation type="submission" date="2011-03" db="EMBL/GenBank/DDBJ databases">
        <title>The complete genome of Archaeoglobus veneficus SNP6.</title>
        <authorList>
            <consortium name="US DOE Joint Genome Institute (JGI-PGF)"/>
            <person name="Lucas S."/>
            <person name="Copeland A."/>
            <person name="Lapidus A."/>
            <person name="Bruce D."/>
            <person name="Goodwin L."/>
            <person name="Pitluck S."/>
            <person name="Kyrpides N."/>
            <person name="Mavromatis K."/>
            <person name="Pagani I."/>
            <person name="Ivanova N."/>
            <person name="Mikhailova N."/>
            <person name="Lu M."/>
            <person name="Detter J.C."/>
            <person name="Tapia R."/>
            <person name="Han C."/>
            <person name="Land M."/>
            <person name="Hauser L."/>
            <person name="Markowitz V."/>
            <person name="Cheng J.-F."/>
            <person name="Hugenholtz P."/>
            <person name="Woyke T."/>
            <person name="Wu D."/>
            <person name="Spring S."/>
            <person name="Brambilla E."/>
            <person name="Klenk H.-P."/>
            <person name="Eisen J.A."/>
        </authorList>
    </citation>
    <scope>NUCLEOTIDE SEQUENCE [LARGE SCALE GENOMIC DNA]</scope>
    <source>
        <strain>SNP6</strain>
    </source>
</reference>
<keyword evidence="4" id="KW-1185">Reference proteome</keyword>
<dbReference type="GeneID" id="10393905"/>
<dbReference type="KEGG" id="ave:Arcve_0802"/>
<feature type="domain" description="Pyruvate/ketoisovalerate oxidoreductase catalytic" evidence="2">
    <location>
        <begin position="37"/>
        <end position="172"/>
    </location>
</feature>
<dbReference type="EMBL" id="CP002588">
    <property type="protein sequence ID" value="AEA46818.1"/>
    <property type="molecule type" value="Genomic_DNA"/>
</dbReference>
<protein>
    <submittedName>
        <fullName evidence="3">Pyruvate ferredoxin oxidoreductase subunit gamma/delta</fullName>
    </submittedName>
</protein>
<dbReference type="AlphaFoldDB" id="F2KRX7"/>
<organism evidence="3 4">
    <name type="scientific">Archaeoglobus veneficus (strain DSM 11195 / SNP6)</name>
    <dbReference type="NCBI Taxonomy" id="693661"/>
    <lineage>
        <taxon>Archaea</taxon>
        <taxon>Methanobacteriati</taxon>
        <taxon>Methanobacteriota</taxon>
        <taxon>Archaeoglobi</taxon>
        <taxon>Archaeoglobales</taxon>
        <taxon>Archaeoglobaceae</taxon>
        <taxon>Archaeoglobus</taxon>
    </lineage>
</organism>
<dbReference type="Gene3D" id="3.40.920.10">
    <property type="entry name" value="Pyruvate-ferredoxin oxidoreductase, PFOR, domain III"/>
    <property type="match status" value="1"/>
</dbReference>
<evidence type="ECO:0000313" key="4">
    <source>
        <dbReference type="Proteomes" id="UP000008136"/>
    </source>
</evidence>
<name>F2KRX7_ARCVS</name>
<dbReference type="HOGENOM" id="CLU_1297442_0_0_2"/>
<dbReference type="GO" id="GO:0016903">
    <property type="term" value="F:oxidoreductase activity, acting on the aldehyde or oxo group of donors"/>
    <property type="evidence" value="ECO:0007669"/>
    <property type="project" value="InterPro"/>
</dbReference>
<proteinExistence type="predicted"/>
<dbReference type="eggNOG" id="arCOG01603">
    <property type="taxonomic scope" value="Archaea"/>
</dbReference>
<sequence length="212" mass="23765">MIEVGFYGSGDPRAIEILSAAALREGKFCQGFVSDNLSFCRIDRRPIRVRSINCKPDIAILQDETYMYSTDVEDAGIIFVDSSSPSEDFSFADVPVKTVDATGHIFSSLQLLFSDSHNIPDCFHVRRYEDMEFVFKLLAKPFVNTVMLGAVAALGVLSIQSITDAITEKYNDIAEGVAAATWRIYEEFAHKWPVEQNARALARDYRIEQVFA</sequence>
<keyword evidence="1" id="KW-0560">Oxidoreductase</keyword>
<accession>F2KRX7</accession>
<evidence type="ECO:0000256" key="1">
    <source>
        <dbReference type="ARBA" id="ARBA00023002"/>
    </source>
</evidence>
<dbReference type="InterPro" id="IPR019752">
    <property type="entry name" value="Pyrv/ketoisovalerate_OxRed_cat"/>
</dbReference>
<dbReference type="STRING" id="693661.Arcve_0802"/>
<dbReference type="Proteomes" id="UP000008136">
    <property type="component" value="Chromosome"/>
</dbReference>
<dbReference type="SUPFAM" id="SSF53323">
    <property type="entry name" value="Pyruvate-ferredoxin oxidoreductase, PFOR, domain III"/>
    <property type="match status" value="1"/>
</dbReference>
<dbReference type="RefSeq" id="WP_013683490.1">
    <property type="nucleotide sequence ID" value="NC_015320.1"/>
</dbReference>
<dbReference type="Pfam" id="PF01558">
    <property type="entry name" value="POR"/>
    <property type="match status" value="1"/>
</dbReference>
<gene>
    <name evidence="3" type="ordered locus">Arcve_0802</name>
</gene>
<dbReference type="InterPro" id="IPR002869">
    <property type="entry name" value="Pyrv_flavodox_OxRed_cen"/>
</dbReference>
<keyword evidence="3" id="KW-0670">Pyruvate</keyword>
<evidence type="ECO:0000313" key="3">
    <source>
        <dbReference type="EMBL" id="AEA46818.1"/>
    </source>
</evidence>